<dbReference type="CDD" id="cd00130">
    <property type="entry name" value="PAS"/>
    <property type="match status" value="1"/>
</dbReference>
<dbReference type="PANTHER" id="PTHR43047:SF9">
    <property type="entry name" value="HISTIDINE KINASE"/>
    <property type="match status" value="1"/>
</dbReference>
<evidence type="ECO:0000256" key="6">
    <source>
        <dbReference type="PROSITE-ProRule" id="PRU00169"/>
    </source>
</evidence>
<dbReference type="InterPro" id="IPR003661">
    <property type="entry name" value="HisK_dim/P_dom"/>
</dbReference>
<dbReference type="Gene3D" id="3.30.565.10">
    <property type="entry name" value="Histidine kinase-like ATPase, C-terminal domain"/>
    <property type="match status" value="1"/>
</dbReference>
<dbReference type="Gene3D" id="1.10.287.130">
    <property type="match status" value="1"/>
</dbReference>
<keyword evidence="13" id="KW-1185">Reference proteome</keyword>
<dbReference type="EC" id="2.7.13.3" evidence="2"/>
<dbReference type="SUPFAM" id="SSF52172">
    <property type="entry name" value="CheY-like"/>
    <property type="match status" value="1"/>
</dbReference>
<keyword evidence="5" id="KW-0418">Kinase</keyword>
<feature type="domain" description="Response regulatory" evidence="9">
    <location>
        <begin position="458"/>
        <end position="573"/>
    </location>
</feature>
<evidence type="ECO:0000256" key="5">
    <source>
        <dbReference type="ARBA" id="ARBA00022777"/>
    </source>
</evidence>
<dbReference type="SUPFAM" id="SSF55874">
    <property type="entry name" value="ATPase domain of HSP90 chaperone/DNA topoisomerase II/histidine kinase"/>
    <property type="match status" value="1"/>
</dbReference>
<dbReference type="FunFam" id="3.30.565.10:FF:000049">
    <property type="entry name" value="Two-component sensor histidine kinase"/>
    <property type="match status" value="1"/>
</dbReference>
<feature type="modified residue" description="4-aspartylphosphate" evidence="6">
    <location>
        <position position="507"/>
    </location>
</feature>
<dbReference type="InterPro" id="IPR000700">
    <property type="entry name" value="PAS-assoc_C"/>
</dbReference>
<dbReference type="GO" id="GO:0009927">
    <property type="term" value="F:histidine phosphotransfer kinase activity"/>
    <property type="evidence" value="ECO:0007669"/>
    <property type="project" value="TreeGrafter"/>
</dbReference>
<keyword evidence="3 6" id="KW-0597">Phosphoprotein</keyword>
<keyword evidence="4" id="KW-0808">Transferase</keyword>
<dbReference type="PANTHER" id="PTHR43047">
    <property type="entry name" value="TWO-COMPONENT HISTIDINE PROTEIN KINASE"/>
    <property type="match status" value="1"/>
</dbReference>
<evidence type="ECO:0000256" key="4">
    <source>
        <dbReference type="ARBA" id="ARBA00022679"/>
    </source>
</evidence>
<dbReference type="InterPro" id="IPR001789">
    <property type="entry name" value="Sig_transdc_resp-reg_receiver"/>
</dbReference>
<dbReference type="SMART" id="SM00387">
    <property type="entry name" value="HATPase_c"/>
    <property type="match status" value="1"/>
</dbReference>
<name>A0A7W2ABT4_9GAMM</name>
<dbReference type="NCBIfam" id="NF041832">
    <property type="entry name" value="near_NosP_CTERM"/>
    <property type="match status" value="1"/>
</dbReference>
<evidence type="ECO:0000256" key="1">
    <source>
        <dbReference type="ARBA" id="ARBA00000085"/>
    </source>
</evidence>
<dbReference type="Pfam" id="PF00072">
    <property type="entry name" value="Response_reg"/>
    <property type="match status" value="1"/>
</dbReference>
<evidence type="ECO:0000256" key="2">
    <source>
        <dbReference type="ARBA" id="ARBA00012438"/>
    </source>
</evidence>
<evidence type="ECO:0000313" key="13">
    <source>
        <dbReference type="Proteomes" id="UP000538931"/>
    </source>
</evidence>
<dbReference type="CDD" id="cd00082">
    <property type="entry name" value="HisKA"/>
    <property type="match status" value="1"/>
</dbReference>
<comment type="caution">
    <text evidence="12">The sequence shown here is derived from an EMBL/GenBank/DDBJ whole genome shotgun (WGS) entry which is preliminary data.</text>
</comment>
<dbReference type="InterPro" id="IPR036097">
    <property type="entry name" value="HisK_dim/P_sf"/>
</dbReference>
<evidence type="ECO:0000259" key="11">
    <source>
        <dbReference type="PROSITE" id="PS50113"/>
    </source>
</evidence>
<feature type="domain" description="PAC" evidence="11">
    <location>
        <begin position="115"/>
        <end position="165"/>
    </location>
</feature>
<dbReference type="InterPro" id="IPR035965">
    <property type="entry name" value="PAS-like_dom_sf"/>
</dbReference>
<organism evidence="12 13">
    <name type="scientific">Marinobacterium marinum</name>
    <dbReference type="NCBI Taxonomy" id="2756129"/>
    <lineage>
        <taxon>Bacteria</taxon>
        <taxon>Pseudomonadati</taxon>
        <taxon>Pseudomonadota</taxon>
        <taxon>Gammaproteobacteria</taxon>
        <taxon>Oceanospirillales</taxon>
        <taxon>Oceanospirillaceae</taxon>
        <taxon>Marinobacterium</taxon>
    </lineage>
</organism>
<dbReference type="InterPro" id="IPR036890">
    <property type="entry name" value="HATPase_C_sf"/>
</dbReference>
<dbReference type="Gene3D" id="3.30.450.20">
    <property type="entry name" value="PAS domain"/>
    <property type="match status" value="1"/>
</dbReference>
<dbReference type="InterPro" id="IPR000014">
    <property type="entry name" value="PAS"/>
</dbReference>
<accession>A0A7W2ABT4</accession>
<sequence>MKKLYDGRELTVEHLIGLGGQSARKSYYPELSDKIDELETERNRYKWLFDNALHGIFQADLTGTIVKANRALARICGFPDKDSMEAGLNFAHDLLFSEHEFHLMTARLMSDNQLFLYETRLRKSDGSAVEVSMSVLLRQRGDEADIIVCVADITECKKLQHRMLSMNEELEQRVEERTSELVQLNERLLQEVETRQQAEQEMLKAKESAEEANLSKDRYLAAASHDLLQPMNAARLLVAALQERNLPLSEAELVDRVHQALDGAEQLLTDLLDISKLDQDAVQPEVQSFSVERLAEGLRSEFEPVAEASNLTFRVRSRSLWIASDPRLLTRILRNFLSNAFRYTETGGVLLGFRRRGSMLAIQVLDTGSGIPADKQVAVFEEFCRLHQKLSRRGGVGLGLAIVDRIARRLNHPLGLYSVVGQGSCFEICVPLTVPPAQPQPGTSLGRVSDDCGFTGKRVLVLDNDPAILVSMQALLAGWGCDVVLAESLSQARAACDKRALDLVLADYHLDEGCRGLELRTWLNDTGREALPMVMLTADRSDDSRRAFREAAVHVLNKPVKPGKLRALMTHMLT</sequence>
<evidence type="ECO:0000256" key="7">
    <source>
        <dbReference type="SAM" id="Coils"/>
    </source>
</evidence>
<dbReference type="SMART" id="SM00448">
    <property type="entry name" value="REC"/>
    <property type="match status" value="1"/>
</dbReference>
<feature type="domain" description="Histidine kinase" evidence="8">
    <location>
        <begin position="222"/>
        <end position="434"/>
    </location>
</feature>
<evidence type="ECO:0000259" key="8">
    <source>
        <dbReference type="PROSITE" id="PS50109"/>
    </source>
</evidence>
<dbReference type="EMBL" id="JACEMT010000041">
    <property type="protein sequence ID" value="MBA4501779.1"/>
    <property type="molecule type" value="Genomic_DNA"/>
</dbReference>
<gene>
    <name evidence="12" type="ORF">H1S06_05310</name>
</gene>
<evidence type="ECO:0000313" key="12">
    <source>
        <dbReference type="EMBL" id="MBA4501779.1"/>
    </source>
</evidence>
<evidence type="ECO:0000259" key="9">
    <source>
        <dbReference type="PROSITE" id="PS50110"/>
    </source>
</evidence>
<dbReference type="PROSITE" id="PS50109">
    <property type="entry name" value="HIS_KIN"/>
    <property type="match status" value="1"/>
</dbReference>
<dbReference type="PROSITE" id="PS50007">
    <property type="entry name" value="PIPLC_X_DOMAIN"/>
    <property type="match status" value="1"/>
</dbReference>
<dbReference type="AlphaFoldDB" id="A0A7W2ABT4"/>
<dbReference type="PROSITE" id="PS50110">
    <property type="entry name" value="RESPONSE_REGULATORY"/>
    <property type="match status" value="1"/>
</dbReference>
<reference evidence="12 13" key="1">
    <citation type="submission" date="2020-07" db="EMBL/GenBank/DDBJ databases">
        <title>Bacterium isolated from marien macroalgae.</title>
        <authorList>
            <person name="Zhu K."/>
            <person name="Lu D."/>
            <person name="Du Z."/>
        </authorList>
    </citation>
    <scope>NUCLEOTIDE SEQUENCE [LARGE SCALE GENOMIC DNA]</scope>
    <source>
        <strain evidence="12 13">3-1745</strain>
    </source>
</reference>
<dbReference type="RefSeq" id="WP_181737975.1">
    <property type="nucleotide sequence ID" value="NZ_JACEMT010000041.1"/>
</dbReference>
<dbReference type="FunFam" id="1.10.287.130:FF:000081">
    <property type="entry name" value="Hybrid sensor histidine kinase/response regulator"/>
    <property type="match status" value="1"/>
</dbReference>
<dbReference type="Pfam" id="PF02518">
    <property type="entry name" value="HATPase_c"/>
    <property type="match status" value="1"/>
</dbReference>
<dbReference type="PRINTS" id="PR00344">
    <property type="entry name" value="BCTRLSENSOR"/>
</dbReference>
<dbReference type="InterPro" id="IPR011006">
    <property type="entry name" value="CheY-like_superfamily"/>
</dbReference>
<feature type="coiled-coil region" evidence="7">
    <location>
        <begin position="156"/>
        <end position="215"/>
    </location>
</feature>
<dbReference type="Proteomes" id="UP000538931">
    <property type="component" value="Unassembled WGS sequence"/>
</dbReference>
<dbReference type="CDD" id="cd00156">
    <property type="entry name" value="REC"/>
    <property type="match status" value="1"/>
</dbReference>
<proteinExistence type="predicted"/>
<dbReference type="PROSITE" id="PS50113">
    <property type="entry name" value="PAC"/>
    <property type="match status" value="1"/>
</dbReference>
<dbReference type="PROSITE" id="PS50112">
    <property type="entry name" value="PAS"/>
    <property type="match status" value="1"/>
</dbReference>
<evidence type="ECO:0000259" key="10">
    <source>
        <dbReference type="PROSITE" id="PS50112"/>
    </source>
</evidence>
<keyword evidence="7" id="KW-0175">Coiled coil</keyword>
<dbReference type="InterPro" id="IPR005467">
    <property type="entry name" value="His_kinase_dom"/>
</dbReference>
<dbReference type="Pfam" id="PF00512">
    <property type="entry name" value="HisKA"/>
    <property type="match status" value="1"/>
</dbReference>
<evidence type="ECO:0000256" key="3">
    <source>
        <dbReference type="ARBA" id="ARBA00022553"/>
    </source>
</evidence>
<protein>
    <recommendedName>
        <fullName evidence="2">histidine kinase</fullName>
        <ecNumber evidence="2">2.7.13.3</ecNumber>
    </recommendedName>
</protein>
<dbReference type="SUPFAM" id="SSF55785">
    <property type="entry name" value="PYP-like sensor domain (PAS domain)"/>
    <property type="match status" value="1"/>
</dbReference>
<dbReference type="InterPro" id="IPR004358">
    <property type="entry name" value="Sig_transdc_His_kin-like_C"/>
</dbReference>
<feature type="domain" description="PAS" evidence="10">
    <location>
        <begin position="41"/>
        <end position="82"/>
    </location>
</feature>
<dbReference type="GO" id="GO:0005886">
    <property type="term" value="C:plasma membrane"/>
    <property type="evidence" value="ECO:0007669"/>
    <property type="project" value="TreeGrafter"/>
</dbReference>
<dbReference type="InterPro" id="IPR003594">
    <property type="entry name" value="HATPase_dom"/>
</dbReference>
<dbReference type="Gene3D" id="3.40.50.2300">
    <property type="match status" value="1"/>
</dbReference>
<dbReference type="SMART" id="SM00388">
    <property type="entry name" value="HisKA"/>
    <property type="match status" value="1"/>
</dbReference>
<dbReference type="NCBIfam" id="TIGR00229">
    <property type="entry name" value="sensory_box"/>
    <property type="match status" value="1"/>
</dbReference>
<dbReference type="SUPFAM" id="SSF47384">
    <property type="entry name" value="Homodimeric domain of signal transducing histidine kinase"/>
    <property type="match status" value="1"/>
</dbReference>
<comment type="catalytic activity">
    <reaction evidence="1">
        <text>ATP + protein L-histidine = ADP + protein N-phospho-L-histidine.</text>
        <dbReference type="EC" id="2.7.13.3"/>
    </reaction>
</comment>
<dbReference type="Pfam" id="PF13188">
    <property type="entry name" value="PAS_8"/>
    <property type="match status" value="1"/>
</dbReference>
<dbReference type="GO" id="GO:0000155">
    <property type="term" value="F:phosphorelay sensor kinase activity"/>
    <property type="evidence" value="ECO:0007669"/>
    <property type="project" value="InterPro"/>
</dbReference>